<evidence type="ECO:0000256" key="5">
    <source>
        <dbReference type="ARBA" id="ARBA00022691"/>
    </source>
</evidence>
<dbReference type="Gene3D" id="3.40.1010.10">
    <property type="entry name" value="Cobalt-precorrin-4 Transmethylase, Domain 1"/>
    <property type="match status" value="1"/>
</dbReference>
<dbReference type="GO" id="GO:0070677">
    <property type="term" value="F:rRNA (cytosine-2'-O-)-methyltransferase activity"/>
    <property type="evidence" value="ECO:0007669"/>
    <property type="project" value="UniProtKB-UniRule"/>
</dbReference>
<feature type="domain" description="Tetrapyrrole methylase" evidence="8">
    <location>
        <begin position="34"/>
        <end position="241"/>
    </location>
</feature>
<proteinExistence type="inferred from homology"/>
<dbReference type="InterPro" id="IPR035996">
    <property type="entry name" value="4pyrrol_Methylase_sf"/>
</dbReference>
<dbReference type="InterPro" id="IPR053910">
    <property type="entry name" value="RsmI_HTH"/>
</dbReference>
<comment type="catalytic activity">
    <reaction evidence="6">
        <text>cytidine(1402) in 16S rRNA + S-adenosyl-L-methionine = 2'-O-methylcytidine(1402) in 16S rRNA + S-adenosyl-L-homocysteine + H(+)</text>
        <dbReference type="Rhea" id="RHEA:42924"/>
        <dbReference type="Rhea" id="RHEA-COMP:10285"/>
        <dbReference type="Rhea" id="RHEA-COMP:10286"/>
        <dbReference type="ChEBI" id="CHEBI:15378"/>
        <dbReference type="ChEBI" id="CHEBI:57856"/>
        <dbReference type="ChEBI" id="CHEBI:59789"/>
        <dbReference type="ChEBI" id="CHEBI:74495"/>
        <dbReference type="ChEBI" id="CHEBI:82748"/>
        <dbReference type="EC" id="2.1.1.198"/>
    </reaction>
</comment>
<dbReference type="NCBIfam" id="TIGR00096">
    <property type="entry name" value="16S rRNA (cytidine(1402)-2'-O)-methyltransferase"/>
    <property type="match status" value="1"/>
</dbReference>
<dbReference type="OrthoDB" id="9809084at2"/>
<dbReference type="PANTHER" id="PTHR46111:SF1">
    <property type="entry name" value="RIBOSOMAL RNA SMALL SUBUNIT METHYLTRANSFERASE I"/>
    <property type="match status" value="1"/>
</dbReference>
<evidence type="ECO:0000256" key="4">
    <source>
        <dbReference type="ARBA" id="ARBA00022679"/>
    </source>
</evidence>
<evidence type="ECO:0000313" key="10">
    <source>
        <dbReference type="EMBL" id="RRN43672.1"/>
    </source>
</evidence>
<name>A0A426FMB4_9BURK</name>
<keyword evidence="5 6" id="KW-0949">S-adenosyl-L-methionine</keyword>
<comment type="caution">
    <text evidence="10">The sequence shown here is derived from an EMBL/GenBank/DDBJ whole genome shotgun (WGS) entry which is preliminary data.</text>
</comment>
<dbReference type="InterPro" id="IPR014777">
    <property type="entry name" value="4pyrrole_Mease_sub1"/>
</dbReference>
<dbReference type="GO" id="GO:0005737">
    <property type="term" value="C:cytoplasm"/>
    <property type="evidence" value="ECO:0007669"/>
    <property type="project" value="UniProtKB-SubCell"/>
</dbReference>
<comment type="subcellular location">
    <subcellularLocation>
        <location evidence="6">Cytoplasm</location>
    </subcellularLocation>
</comment>
<keyword evidence="3 6" id="KW-0489">Methyltransferase</keyword>
<evidence type="ECO:0000256" key="3">
    <source>
        <dbReference type="ARBA" id="ARBA00022603"/>
    </source>
</evidence>
<keyword evidence="4 6" id="KW-0808">Transferase</keyword>
<dbReference type="InterPro" id="IPR000878">
    <property type="entry name" value="4pyrrol_Mease"/>
</dbReference>
<evidence type="ECO:0000313" key="11">
    <source>
        <dbReference type="Proteomes" id="UP000270261"/>
    </source>
</evidence>
<sequence>MPSCQLAGPAGSGEHTVHSADGSSPVYPTLAAALYVVATPIGNLEDISNRAARTLRAATWIAAEDTRSSRPLLQSLGIGHARTLALHAHNEASQTGRLLDLIRDGASIALITDAGTPGLSDPGALLVAAAHEAGLMVVPVPGASAATTLLSAAGLPGGRFFFEGFLPTRSKPRAERLETLAASGQAFMLFEAPHRIEALASELCSLPGALPANGTAGREVVIGRELTKRFEQIVRMPLAALPDWLAADENHRRGEFALLVFGPPADGEHEGGKSSLTSLGLKAMQLLSEAMPPRQAAKLAARISGDAADALYQAQLARKK</sequence>
<dbReference type="CDD" id="cd11648">
    <property type="entry name" value="RsmI"/>
    <property type="match status" value="1"/>
</dbReference>
<dbReference type="HAMAP" id="MF_01877">
    <property type="entry name" value="16SrRNA_methyltr_I"/>
    <property type="match status" value="1"/>
</dbReference>
<reference evidence="10 11" key="1">
    <citation type="submission" date="2018-11" db="EMBL/GenBank/DDBJ databases">
        <title>Genome sequencing of Lautropia sp. KCOM 2505 (= ChDC F240).</title>
        <authorList>
            <person name="Kook J.-K."/>
            <person name="Park S.-N."/>
            <person name="Lim Y.K."/>
        </authorList>
    </citation>
    <scope>NUCLEOTIDE SEQUENCE [LARGE SCALE GENOMIC DNA]</scope>
    <source>
        <strain evidence="10 11">KCOM 2505</strain>
    </source>
</reference>
<keyword evidence="1 6" id="KW-0963">Cytoplasm</keyword>
<evidence type="ECO:0000256" key="7">
    <source>
        <dbReference type="SAM" id="MobiDB-lite"/>
    </source>
</evidence>
<dbReference type="PIRSF" id="PIRSF005917">
    <property type="entry name" value="MTase_YraL"/>
    <property type="match status" value="1"/>
</dbReference>
<evidence type="ECO:0000259" key="8">
    <source>
        <dbReference type="Pfam" id="PF00590"/>
    </source>
</evidence>
<dbReference type="InterPro" id="IPR014776">
    <property type="entry name" value="4pyrrole_Mease_sub2"/>
</dbReference>
<dbReference type="Pfam" id="PF23016">
    <property type="entry name" value="RsmI_C"/>
    <property type="match status" value="1"/>
</dbReference>
<dbReference type="SUPFAM" id="SSF53790">
    <property type="entry name" value="Tetrapyrrole methylase"/>
    <property type="match status" value="1"/>
</dbReference>
<dbReference type="Pfam" id="PF00590">
    <property type="entry name" value="TP_methylase"/>
    <property type="match status" value="1"/>
</dbReference>
<feature type="region of interest" description="Disordered" evidence="7">
    <location>
        <begin position="1"/>
        <end position="22"/>
    </location>
</feature>
<gene>
    <name evidence="6 10" type="primary">rsmI</name>
    <name evidence="10" type="ORF">EHV23_09590</name>
</gene>
<comment type="function">
    <text evidence="6">Catalyzes the 2'-O-methylation of the ribose of cytidine 1402 (C1402) in 16S rRNA.</text>
</comment>
<evidence type="ECO:0000256" key="6">
    <source>
        <dbReference type="HAMAP-Rule" id="MF_01877"/>
    </source>
</evidence>
<dbReference type="Gene3D" id="3.30.950.10">
    <property type="entry name" value="Methyltransferase, Cobalt-precorrin-4 Transmethylase, Domain 2"/>
    <property type="match status" value="1"/>
</dbReference>
<organism evidence="10 11">
    <name type="scientific">Lautropia dentalis</name>
    <dbReference type="NCBI Taxonomy" id="2490857"/>
    <lineage>
        <taxon>Bacteria</taxon>
        <taxon>Pseudomonadati</taxon>
        <taxon>Pseudomonadota</taxon>
        <taxon>Betaproteobacteria</taxon>
        <taxon>Burkholderiales</taxon>
        <taxon>Burkholderiaceae</taxon>
        <taxon>Lautropia</taxon>
    </lineage>
</organism>
<dbReference type="InterPro" id="IPR008189">
    <property type="entry name" value="rRNA_ssu_MeTfrase_I"/>
</dbReference>
<comment type="similarity">
    <text evidence="6">Belongs to the methyltransferase superfamily. RsmI family.</text>
</comment>
<dbReference type="EC" id="2.1.1.198" evidence="6"/>
<dbReference type="Proteomes" id="UP000270261">
    <property type="component" value="Unassembled WGS sequence"/>
</dbReference>
<protein>
    <recommendedName>
        <fullName evidence="6">Ribosomal RNA small subunit methyltransferase I</fullName>
        <ecNumber evidence="6">2.1.1.198</ecNumber>
    </recommendedName>
    <alternativeName>
        <fullName evidence="6">16S rRNA 2'-O-ribose C1402 methyltransferase</fullName>
    </alternativeName>
    <alternativeName>
        <fullName evidence="6">rRNA (cytidine-2'-O-)-methyltransferase RsmI</fullName>
    </alternativeName>
</protein>
<accession>A0A426FMB4</accession>
<feature type="domain" description="RsmI HTH" evidence="9">
    <location>
        <begin position="282"/>
        <end position="319"/>
    </location>
</feature>
<evidence type="ECO:0000256" key="1">
    <source>
        <dbReference type="ARBA" id="ARBA00022490"/>
    </source>
</evidence>
<evidence type="ECO:0000259" key="9">
    <source>
        <dbReference type="Pfam" id="PF23016"/>
    </source>
</evidence>
<dbReference type="PANTHER" id="PTHR46111">
    <property type="entry name" value="RIBOSOMAL RNA SMALL SUBUNIT METHYLTRANSFERASE I"/>
    <property type="match status" value="1"/>
</dbReference>
<keyword evidence="11" id="KW-1185">Reference proteome</keyword>
<keyword evidence="2 6" id="KW-0698">rRNA processing</keyword>
<evidence type="ECO:0000256" key="2">
    <source>
        <dbReference type="ARBA" id="ARBA00022552"/>
    </source>
</evidence>
<dbReference type="EMBL" id="RRUE01000002">
    <property type="protein sequence ID" value="RRN43672.1"/>
    <property type="molecule type" value="Genomic_DNA"/>
</dbReference>
<dbReference type="AlphaFoldDB" id="A0A426FMB4"/>